<dbReference type="PROSITE" id="PS52016">
    <property type="entry name" value="TONB_DEPENDENT_REC_3"/>
    <property type="match status" value="1"/>
</dbReference>
<sequence length="839" mass="89970">MRHTPFKLVLVVTTALCGAVPVYAQDAGGDIVVTARRTEERLQDVPISITVYSDKQISNKNIVSGADLATFTPSLSANSRYGSETATFAIRGFVQENFTSPSVATYFADVVGPRAQGGTSGGNGAGVGQFFDLQNVQVLKGPQGTLFGRNTTGGAVLIVPQKPTDNLEGYVEGSYGNLGMYRFQGVLNVPLADTFKVRLGVDRQKRDGYIHNQSGIGPKDYGDVDYWAFRLGILAELTPDIENYTLARYSRSDTNGPYGRLIAANATGCRDGVPSSFPAPSAGSTASYLAPLACSQYLARAKAQGYGYWDVESNALDPFLKINQWAISNTTTWNVSDSITLKNIASYQEFKQSQSYNIGSDNYVMPALTVLGTPNPFAGMPFTWVGLNPDVNAGNIEQWTATEEFQVQGRTADGRLNYVLGGYYEKSGPTSPFQGSYSPISTMLPSASTGLPFPVFTSLSCTDARNLVCTNINSLGSPQIPGIMQNSLTRYRYRNAGLFAQATYKLTDQFSLTGGIRYTMDKVLGQGGTRTIMFTNSVPVAVCATNSSKPAASGEDCLTSITQKSNKPTWLLGVDFKPISDMLLYAKYARGYRQGNVNASNTIPIEWGPEKVDSYELGAKFSYRGGVSGYINLSAFYNDFSDQQLAANLIPDGSVPNASPSQGIVNAGKSRIQGLEVDASANTGGLGVAVGYTYLDTKLKSYSPPNFVGYLPPTTGSKVGGPLPLSPKHKLTVTPSYTLPVDDSLGEINVSATFVYTSTQVAAADSPFGILPSTSIWNANLSWNSVAGSPIDLAAFVTNLTNEKYPVFIGNSWNSTGSESLILGQSRMYGLRLRYSFGQ</sequence>
<evidence type="ECO:0000256" key="10">
    <source>
        <dbReference type="ARBA" id="ARBA00023237"/>
    </source>
</evidence>
<keyword evidence="2 11" id="KW-0813">Transport</keyword>
<proteinExistence type="inferred from homology"/>
<dbReference type="RefSeq" id="WP_275228323.1">
    <property type="nucleotide sequence ID" value="NZ_JARESE010000032.1"/>
</dbReference>
<evidence type="ECO:0000256" key="3">
    <source>
        <dbReference type="ARBA" id="ARBA00022452"/>
    </source>
</evidence>
<comment type="similarity">
    <text evidence="11 12">Belongs to the TonB-dependent receptor family.</text>
</comment>
<keyword evidence="17" id="KW-1185">Reference proteome</keyword>
<evidence type="ECO:0000256" key="12">
    <source>
        <dbReference type="RuleBase" id="RU003357"/>
    </source>
</evidence>
<evidence type="ECO:0000256" key="1">
    <source>
        <dbReference type="ARBA" id="ARBA00004571"/>
    </source>
</evidence>
<gene>
    <name evidence="16" type="ORF">PYV00_10985</name>
</gene>
<organism evidence="16 17">
    <name type="scientific">Novosphingobium album</name>
    <name type="common">ex Liu et al. 2023</name>
    <dbReference type="NCBI Taxonomy" id="3031130"/>
    <lineage>
        <taxon>Bacteria</taxon>
        <taxon>Pseudomonadati</taxon>
        <taxon>Pseudomonadota</taxon>
        <taxon>Alphaproteobacteria</taxon>
        <taxon>Sphingomonadales</taxon>
        <taxon>Sphingomonadaceae</taxon>
        <taxon>Novosphingobium</taxon>
    </lineage>
</organism>
<dbReference type="InterPro" id="IPR037066">
    <property type="entry name" value="Plug_dom_sf"/>
</dbReference>
<keyword evidence="16" id="KW-0675">Receptor</keyword>
<keyword evidence="5 11" id="KW-0812">Transmembrane</keyword>
<keyword evidence="13" id="KW-0732">Signal</keyword>
<evidence type="ECO:0000259" key="15">
    <source>
        <dbReference type="Pfam" id="PF07715"/>
    </source>
</evidence>
<keyword evidence="9 11" id="KW-0472">Membrane</keyword>
<name>A0ABT5WQC5_9SPHN</name>
<dbReference type="Pfam" id="PF00593">
    <property type="entry name" value="TonB_dep_Rec_b-barrel"/>
    <property type="match status" value="1"/>
</dbReference>
<evidence type="ECO:0000313" key="17">
    <source>
        <dbReference type="Proteomes" id="UP001216253"/>
    </source>
</evidence>
<dbReference type="InterPro" id="IPR039426">
    <property type="entry name" value="TonB-dep_rcpt-like"/>
</dbReference>
<feature type="signal peptide" evidence="13">
    <location>
        <begin position="1"/>
        <end position="24"/>
    </location>
</feature>
<keyword evidence="7" id="KW-0406">Ion transport</keyword>
<keyword evidence="3 11" id="KW-1134">Transmembrane beta strand</keyword>
<keyword evidence="10 11" id="KW-0998">Cell outer membrane</keyword>
<keyword evidence="4" id="KW-0410">Iron transport</keyword>
<feature type="domain" description="TonB-dependent receptor-like beta-barrel" evidence="14">
    <location>
        <begin position="315"/>
        <end position="800"/>
    </location>
</feature>
<evidence type="ECO:0000256" key="7">
    <source>
        <dbReference type="ARBA" id="ARBA00023065"/>
    </source>
</evidence>
<dbReference type="SUPFAM" id="SSF56935">
    <property type="entry name" value="Porins"/>
    <property type="match status" value="1"/>
</dbReference>
<keyword evidence="6" id="KW-0408">Iron</keyword>
<evidence type="ECO:0000256" key="11">
    <source>
        <dbReference type="PROSITE-ProRule" id="PRU01360"/>
    </source>
</evidence>
<evidence type="ECO:0000256" key="9">
    <source>
        <dbReference type="ARBA" id="ARBA00023136"/>
    </source>
</evidence>
<feature type="domain" description="TonB-dependent receptor plug" evidence="15">
    <location>
        <begin position="42"/>
        <end position="155"/>
    </location>
</feature>
<dbReference type="Proteomes" id="UP001216253">
    <property type="component" value="Unassembled WGS sequence"/>
</dbReference>
<keyword evidence="8 12" id="KW-0798">TonB box</keyword>
<evidence type="ECO:0000256" key="2">
    <source>
        <dbReference type="ARBA" id="ARBA00022448"/>
    </source>
</evidence>
<comment type="caution">
    <text evidence="16">The sequence shown here is derived from an EMBL/GenBank/DDBJ whole genome shotgun (WGS) entry which is preliminary data.</text>
</comment>
<accession>A0ABT5WQC5</accession>
<evidence type="ECO:0000256" key="13">
    <source>
        <dbReference type="SAM" id="SignalP"/>
    </source>
</evidence>
<dbReference type="PANTHER" id="PTHR32552">
    <property type="entry name" value="FERRICHROME IRON RECEPTOR-RELATED"/>
    <property type="match status" value="1"/>
</dbReference>
<evidence type="ECO:0000313" key="16">
    <source>
        <dbReference type="EMBL" id="MDE8652238.1"/>
    </source>
</evidence>
<comment type="subcellular location">
    <subcellularLocation>
        <location evidence="1 11">Cell outer membrane</location>
        <topology evidence="1 11">Multi-pass membrane protein</topology>
    </subcellularLocation>
</comment>
<evidence type="ECO:0000259" key="14">
    <source>
        <dbReference type="Pfam" id="PF00593"/>
    </source>
</evidence>
<evidence type="ECO:0000256" key="4">
    <source>
        <dbReference type="ARBA" id="ARBA00022496"/>
    </source>
</evidence>
<dbReference type="Gene3D" id="2.40.170.20">
    <property type="entry name" value="TonB-dependent receptor, beta-barrel domain"/>
    <property type="match status" value="1"/>
</dbReference>
<dbReference type="Gene3D" id="2.170.130.10">
    <property type="entry name" value="TonB-dependent receptor, plug domain"/>
    <property type="match status" value="1"/>
</dbReference>
<evidence type="ECO:0000256" key="6">
    <source>
        <dbReference type="ARBA" id="ARBA00023004"/>
    </source>
</evidence>
<feature type="chain" id="PRO_5045171888" evidence="13">
    <location>
        <begin position="25"/>
        <end position="839"/>
    </location>
</feature>
<evidence type="ECO:0000256" key="8">
    <source>
        <dbReference type="ARBA" id="ARBA00023077"/>
    </source>
</evidence>
<evidence type="ECO:0000256" key="5">
    <source>
        <dbReference type="ARBA" id="ARBA00022692"/>
    </source>
</evidence>
<dbReference type="InterPro" id="IPR000531">
    <property type="entry name" value="Beta-barrel_TonB"/>
</dbReference>
<protein>
    <submittedName>
        <fullName evidence="16">TonB-dependent receptor</fullName>
    </submittedName>
</protein>
<reference evidence="16 17" key="1">
    <citation type="submission" date="2023-03" db="EMBL/GenBank/DDBJ databases">
        <title>NovoSphingobium album sp. nov. isolated from polycyclic aromatic hydrocarbons- and heavy-metal polluted soil.</title>
        <authorList>
            <person name="Liu Z."/>
            <person name="Wang K."/>
        </authorList>
    </citation>
    <scope>NUCLEOTIDE SEQUENCE [LARGE SCALE GENOMIC DNA]</scope>
    <source>
        <strain evidence="16 17">H3SJ31-1</strain>
    </source>
</reference>
<dbReference type="PANTHER" id="PTHR32552:SF81">
    <property type="entry name" value="TONB-DEPENDENT OUTER MEMBRANE RECEPTOR"/>
    <property type="match status" value="1"/>
</dbReference>
<dbReference type="InterPro" id="IPR036942">
    <property type="entry name" value="Beta-barrel_TonB_sf"/>
</dbReference>
<dbReference type="EMBL" id="JARESE010000032">
    <property type="protein sequence ID" value="MDE8652238.1"/>
    <property type="molecule type" value="Genomic_DNA"/>
</dbReference>
<dbReference type="InterPro" id="IPR012910">
    <property type="entry name" value="Plug_dom"/>
</dbReference>
<dbReference type="Pfam" id="PF07715">
    <property type="entry name" value="Plug"/>
    <property type="match status" value="1"/>
</dbReference>